<gene>
    <name evidence="1" type="ORF">DRW48_05015</name>
</gene>
<reference evidence="2" key="1">
    <citation type="submission" date="2018-07" db="EMBL/GenBank/DDBJ databases">
        <title>Genome sequencing of Paracoccus sp. SC2-6.</title>
        <authorList>
            <person name="Heo J."/>
            <person name="Kim S.-J."/>
            <person name="Kwon S.-W."/>
        </authorList>
    </citation>
    <scope>NUCLEOTIDE SEQUENCE [LARGE SCALE GENOMIC DNA]</scope>
    <source>
        <strain evidence="2">SC2-6</strain>
    </source>
</reference>
<name>A0A344PIC0_9RHOB</name>
<proteinExistence type="predicted"/>
<keyword evidence="2" id="KW-1185">Reference proteome</keyword>
<dbReference type="RefSeq" id="WP_114075444.1">
    <property type="nucleotide sequence ID" value="NZ_CP030918.1"/>
</dbReference>
<organism evidence="1 2">
    <name type="scientific">Paracoccus suum</name>
    <dbReference type="NCBI Taxonomy" id="2259340"/>
    <lineage>
        <taxon>Bacteria</taxon>
        <taxon>Pseudomonadati</taxon>
        <taxon>Pseudomonadota</taxon>
        <taxon>Alphaproteobacteria</taxon>
        <taxon>Rhodobacterales</taxon>
        <taxon>Paracoccaceae</taxon>
        <taxon>Paracoccus</taxon>
    </lineage>
</organism>
<dbReference type="KEGG" id="pars:DRW48_05015"/>
<sequence>MTPDQIAALFTDPAGAFLCARWGRPTAPVLFGVADDSLAVMRAALTAAFRDMGQPMAETDPESGANLIGFFVRDWAELASVPDLDQLTGRPGIPHRLMEQDARRYRLLRFDEGGAIRACISFARVSDTDHPAALAESMAVNAALSFAAEVQPSPQIAALLRAAYDPRLPAVARDPAYALRLAARMA</sequence>
<evidence type="ECO:0000313" key="2">
    <source>
        <dbReference type="Proteomes" id="UP000252023"/>
    </source>
</evidence>
<dbReference type="OrthoDB" id="7827308at2"/>
<dbReference type="AlphaFoldDB" id="A0A344PIC0"/>
<protein>
    <submittedName>
        <fullName evidence="1">Uncharacterized protein</fullName>
    </submittedName>
</protein>
<dbReference type="Proteomes" id="UP000252023">
    <property type="component" value="Chromosome"/>
</dbReference>
<accession>A0A344PIC0</accession>
<evidence type="ECO:0000313" key="1">
    <source>
        <dbReference type="EMBL" id="AXC49125.1"/>
    </source>
</evidence>
<dbReference type="EMBL" id="CP030918">
    <property type="protein sequence ID" value="AXC49125.1"/>
    <property type="molecule type" value="Genomic_DNA"/>
</dbReference>